<accession>G9WTJ5</accession>
<dbReference type="Proteomes" id="UP000003527">
    <property type="component" value="Unassembled WGS sequence"/>
</dbReference>
<reference evidence="1 2" key="1">
    <citation type="submission" date="2011-08" db="EMBL/GenBank/DDBJ databases">
        <title>The Genome Sequence of Oribacterium sp. ACB7.</title>
        <authorList>
            <consortium name="The Broad Institute Genome Sequencing Platform"/>
            <person name="Earl A."/>
            <person name="Ward D."/>
            <person name="Feldgarden M."/>
            <person name="Gevers D."/>
            <person name="Sizova M."/>
            <person name="Hazen A."/>
            <person name="Epstein S."/>
            <person name="Young S.K."/>
            <person name="Zeng Q."/>
            <person name="Gargeya S."/>
            <person name="Fitzgerald M."/>
            <person name="Haas B."/>
            <person name="Abouelleil A."/>
            <person name="Alvarado L."/>
            <person name="Arachchi H.M."/>
            <person name="Berlin A."/>
            <person name="Brown A."/>
            <person name="Chapman S.B."/>
            <person name="Chen Z."/>
            <person name="Dunbar C."/>
            <person name="Freedman E."/>
            <person name="Gearin G."/>
            <person name="Gellesch M."/>
            <person name="Goldberg J."/>
            <person name="Griggs A."/>
            <person name="Gujja S."/>
            <person name="Heiman D."/>
            <person name="Howarth C."/>
            <person name="Larson L."/>
            <person name="Lui A."/>
            <person name="MacDonald P.J.P."/>
            <person name="Montmayeur A."/>
            <person name="Murphy C."/>
            <person name="Neiman D."/>
            <person name="Pearson M."/>
            <person name="Priest M."/>
            <person name="Roberts A."/>
            <person name="Saif S."/>
            <person name="Shea T."/>
            <person name="Shenoy N."/>
            <person name="Sisk P."/>
            <person name="Stolte C."/>
            <person name="Sykes S."/>
            <person name="Wortman J."/>
            <person name="Nusbaum C."/>
            <person name="Birren B."/>
        </authorList>
    </citation>
    <scope>NUCLEOTIDE SEQUENCE [LARGE SCALE GENOMIC DNA]</scope>
    <source>
        <strain evidence="1 2">ACB7</strain>
    </source>
</reference>
<evidence type="ECO:0000313" key="2">
    <source>
        <dbReference type="Proteomes" id="UP000003527"/>
    </source>
</evidence>
<gene>
    <name evidence="1" type="ORF">HMPREF9624_00229</name>
</gene>
<dbReference type="PATRIC" id="fig|796944.3.peg.935"/>
<keyword evidence="2" id="KW-1185">Reference proteome</keyword>
<protein>
    <submittedName>
        <fullName evidence="1">Uncharacterized protein</fullName>
    </submittedName>
</protein>
<name>G9WTJ5_9FIRM</name>
<organism evidence="1 2">
    <name type="scientific">Oribacterium asaccharolyticum ACB7</name>
    <dbReference type="NCBI Taxonomy" id="796944"/>
    <lineage>
        <taxon>Bacteria</taxon>
        <taxon>Bacillati</taxon>
        <taxon>Bacillota</taxon>
        <taxon>Clostridia</taxon>
        <taxon>Lachnospirales</taxon>
        <taxon>Lachnospiraceae</taxon>
        <taxon>Oribacterium</taxon>
    </lineage>
</organism>
<comment type="caution">
    <text evidence="1">The sequence shown here is derived from an EMBL/GenBank/DDBJ whole genome shotgun (WGS) entry which is preliminary data.</text>
</comment>
<dbReference type="Gene3D" id="1.10.8.200">
    <property type="entry name" value="Replisome organizer (g39p helicase loader/inhibitor protein)"/>
    <property type="match status" value="1"/>
</dbReference>
<dbReference type="HOGENOM" id="CLU_1493708_0_0_9"/>
<evidence type="ECO:0000313" key="1">
    <source>
        <dbReference type="EMBL" id="EHL12518.1"/>
    </source>
</evidence>
<dbReference type="AlphaFoldDB" id="G9WTJ5"/>
<dbReference type="RefSeq" id="WP_009536163.1">
    <property type="nucleotide sequence ID" value="NZ_JH414504.1"/>
</dbReference>
<dbReference type="EMBL" id="AFZD01000015">
    <property type="protein sequence ID" value="EHL12518.1"/>
    <property type="molecule type" value="Genomic_DNA"/>
</dbReference>
<proteinExistence type="predicted"/>
<sequence>MTKAEVAKLIYVVKATYPSPFQKYTTQDLENMISAWIMVMSDYTYEQASAGLKVYLSSDTKGFPPSPGQIVDNILKISSPPVYELNGMEAWSVVRKAMQNSAYNAEEEFEKLPKACQRAIGSASNLREMGQLKVEVVETVEQSNFIKAYNTYKEREREDSKIPSEIKALIDKAISEKRALETRPMCELEAR</sequence>